<evidence type="ECO:0008006" key="4">
    <source>
        <dbReference type="Google" id="ProtNLM"/>
    </source>
</evidence>
<proteinExistence type="predicted"/>
<evidence type="ECO:0000313" key="3">
    <source>
        <dbReference type="Proteomes" id="UP001165296"/>
    </source>
</evidence>
<protein>
    <recommendedName>
        <fullName evidence="4">DUF748 domain-containing protein</fullName>
    </recommendedName>
</protein>
<comment type="caution">
    <text evidence="2">The sequence shown here is derived from an EMBL/GenBank/DDBJ whole genome shotgun (WGS) entry which is preliminary data.</text>
</comment>
<keyword evidence="1" id="KW-1133">Transmembrane helix</keyword>
<sequence length="729" mass="80110">MTPTSSAPATSEVPASTGKNKHRWLYWACGALALLLLALAGALLLLDPWLQRTLEQQVATQSQGRYQLRIGELHTSLWHRSVLVQHIRLRPAKADSQWHKTTLPHLLTDIEQLRITGIGLRALLRGSVVPIDSVVLAGGRVRVLQLPEANTNAQPLHEQLPKRLAGLRVGYLGLGPLQAAYGPARRPEVSVRQIRLAAHDILLTAAGAADSQRVSYAAAFEAQLVGSAGTAANHRLLIGKARFSSQSQRLTVDSVRVRSLLDVRRQGAVVRVNLQLPQLRLTGIRSAELRRKQLRLDSLVLVEPRLTAAPPVQPPPALHTLLAPYFSQVRLAQLRVSNGTLRLTGIPNKPTFQEVKLLADDVLLTAAGARDAARIWYARSWELRTGRVQSTVSAPVYWLGIRSTELVTRTGLVRANGITLRPTMTPNALARYKQHQTPHITVRAVRAQISGLDFAALAHRGSLLARHLDLRRLRVHIKGDGRFPLNPKASLVTQESLARLPMRLNVRRLTLTDTDLATSYIGPTTNRQGNITFNRINVTLTNLTNDPRLMTAATPLVGTASGWLQNSWSVRVKVRIPLLDPAGRHSGEGTFGPGSITLLNSMTEPTRLVRFESGDVRRATVRFQANRQQITGTMQAEYTNLKLTLLSQQGGPDQKTLLTKIGSKLLNGLVVRDENPRSLGPDRLKVGSLQSRRDLRVSVFSLWRQGLVSGLLNSIGAPKKVAQTISEQP</sequence>
<dbReference type="Proteomes" id="UP001165296">
    <property type="component" value="Unassembled WGS sequence"/>
</dbReference>
<keyword evidence="1" id="KW-0812">Transmembrane</keyword>
<feature type="transmembrane region" description="Helical" evidence="1">
    <location>
        <begin position="24"/>
        <end position="46"/>
    </location>
</feature>
<keyword evidence="1" id="KW-0472">Membrane</keyword>
<keyword evidence="3" id="KW-1185">Reference proteome</keyword>
<gene>
    <name evidence="2" type="ORF">LGH74_13845</name>
</gene>
<organism evidence="2 3">
    <name type="scientific">Hymenobacter lucidus</name>
    <dbReference type="NCBI Taxonomy" id="2880930"/>
    <lineage>
        <taxon>Bacteria</taxon>
        <taxon>Pseudomonadati</taxon>
        <taxon>Bacteroidota</taxon>
        <taxon>Cytophagia</taxon>
        <taxon>Cytophagales</taxon>
        <taxon>Hymenobacteraceae</taxon>
        <taxon>Hymenobacter</taxon>
    </lineage>
</organism>
<name>A0ABS8AU15_9BACT</name>
<accession>A0ABS8AU15</accession>
<evidence type="ECO:0000313" key="2">
    <source>
        <dbReference type="EMBL" id="MCB2409068.1"/>
    </source>
</evidence>
<dbReference type="EMBL" id="JAJADR010000003">
    <property type="protein sequence ID" value="MCB2409068.1"/>
    <property type="molecule type" value="Genomic_DNA"/>
</dbReference>
<evidence type="ECO:0000256" key="1">
    <source>
        <dbReference type="SAM" id="Phobius"/>
    </source>
</evidence>
<reference evidence="2" key="1">
    <citation type="submission" date="2021-10" db="EMBL/GenBank/DDBJ databases">
        <authorList>
            <person name="Dean J.D."/>
            <person name="Kim M.K."/>
            <person name="Newey C.N."/>
            <person name="Stoker T.S."/>
            <person name="Thompson D.W."/>
            <person name="Grose J.H."/>
        </authorList>
    </citation>
    <scope>NUCLEOTIDE SEQUENCE</scope>
    <source>
        <strain evidence="2">BT178</strain>
    </source>
</reference>